<evidence type="ECO:0000313" key="2">
    <source>
        <dbReference type="EMBL" id="KFD63820.1"/>
    </source>
</evidence>
<dbReference type="EMBL" id="KL363225">
    <property type="protein sequence ID" value="KFD52675.1"/>
    <property type="molecule type" value="Genomic_DNA"/>
</dbReference>
<name>A0A085N2X4_9BILA</name>
<evidence type="ECO:0000313" key="1">
    <source>
        <dbReference type="EMBL" id="KFD52675.1"/>
    </source>
</evidence>
<proteinExistence type="predicted"/>
<dbReference type="EMBL" id="KL367565">
    <property type="protein sequence ID" value="KFD63820.1"/>
    <property type="molecule type" value="Genomic_DNA"/>
</dbReference>
<gene>
    <name evidence="1" type="ORF">M513_06522</name>
    <name evidence="2" type="ORF">M514_06522</name>
</gene>
<dbReference type="Proteomes" id="UP000030764">
    <property type="component" value="Unassembled WGS sequence"/>
</dbReference>
<organism evidence="2">
    <name type="scientific">Trichuris suis</name>
    <name type="common">pig whipworm</name>
    <dbReference type="NCBI Taxonomy" id="68888"/>
    <lineage>
        <taxon>Eukaryota</taxon>
        <taxon>Metazoa</taxon>
        <taxon>Ecdysozoa</taxon>
        <taxon>Nematoda</taxon>
        <taxon>Enoplea</taxon>
        <taxon>Dorylaimia</taxon>
        <taxon>Trichinellida</taxon>
        <taxon>Trichuridae</taxon>
        <taxon>Trichuris</taxon>
    </lineage>
</organism>
<dbReference type="Proteomes" id="UP000030758">
    <property type="component" value="Unassembled WGS sequence"/>
</dbReference>
<evidence type="ECO:0000313" key="3">
    <source>
        <dbReference type="Proteomes" id="UP000030764"/>
    </source>
</evidence>
<protein>
    <submittedName>
        <fullName evidence="2">Uncharacterized protein</fullName>
    </submittedName>
</protein>
<accession>A0A085N2X4</accession>
<keyword evidence="3" id="KW-1185">Reference proteome</keyword>
<dbReference type="AlphaFoldDB" id="A0A085N2X4"/>
<reference evidence="2 3" key="1">
    <citation type="journal article" date="2014" name="Nat. Genet.">
        <title>Genome and transcriptome of the porcine whipworm Trichuris suis.</title>
        <authorList>
            <person name="Jex A.R."/>
            <person name="Nejsum P."/>
            <person name="Schwarz E.M."/>
            <person name="Hu L."/>
            <person name="Young N.D."/>
            <person name="Hall R.S."/>
            <person name="Korhonen P.K."/>
            <person name="Liao S."/>
            <person name="Thamsborg S."/>
            <person name="Xia J."/>
            <person name="Xu P."/>
            <person name="Wang S."/>
            <person name="Scheerlinck J.P."/>
            <person name="Hofmann A."/>
            <person name="Sternberg P.W."/>
            <person name="Wang J."/>
            <person name="Gasser R.B."/>
        </authorList>
    </citation>
    <scope>NUCLEOTIDE SEQUENCE [LARGE SCALE GENOMIC DNA]</scope>
    <source>
        <strain evidence="2">DCEP-RM93F</strain>
        <strain evidence="1">DCEP-RM93M</strain>
    </source>
</reference>
<sequence length="146" mass="16299">MCIEERRGVPQRSSLENELLRETVEDELNTNVLELAARLGVYYSIISRHLAQIDKSRKLPTLIPHELTETERKEVPHALTCCCGKRKELSWTEPLCAMKNGVSTIELCGWISAHHQHPSLNRVFTPGRCCCLYGGGGPGEPSARSS</sequence>